<evidence type="ECO:0000313" key="2">
    <source>
        <dbReference type="EMBL" id="MBT0727470.1"/>
    </source>
</evidence>
<proteinExistence type="predicted"/>
<name>A0ABS5T7H1_9GAMM</name>
<keyword evidence="3" id="KW-1185">Reference proteome</keyword>
<gene>
    <name evidence="2" type="ORF">HGT73_08740</name>
</gene>
<comment type="caution">
    <text evidence="2">The sequence shown here is derived from an EMBL/GenBank/DDBJ whole genome shotgun (WGS) entry which is preliminary data.</text>
</comment>
<accession>A0ABS5T7H1</accession>
<feature type="transmembrane region" description="Helical" evidence="1">
    <location>
        <begin position="50"/>
        <end position="74"/>
    </location>
</feature>
<dbReference type="RefSeq" id="WP_214213761.1">
    <property type="nucleotide sequence ID" value="NZ_JABBFO010000007.1"/>
</dbReference>
<evidence type="ECO:0000256" key="1">
    <source>
        <dbReference type="SAM" id="Phobius"/>
    </source>
</evidence>
<keyword evidence="1" id="KW-0472">Membrane</keyword>
<evidence type="ECO:0000313" key="3">
    <source>
        <dbReference type="Proteomes" id="UP000786875"/>
    </source>
</evidence>
<dbReference type="InterPro" id="IPR010590">
    <property type="entry name" value="DUF1158"/>
</dbReference>
<sequence>MKNPLETLFIPAGILLLGFLSALLLPAPTFGIRVARRIMTSFHLMDINQLYTIVFTLWFLLLGILEYMLIRFVWRRFIQPTSRS</sequence>
<keyword evidence="1" id="KW-1133">Transmembrane helix</keyword>
<reference evidence="2 3" key="1">
    <citation type="submission" date="2020-04" db="EMBL/GenBank/DDBJ databases">
        <title>Genome sequencing of Rosenbergiella species.</title>
        <authorList>
            <person name="Alvarez-Perez S."/>
            <person name="Lievens B."/>
        </authorList>
    </citation>
    <scope>NUCLEOTIDE SEQUENCE [LARGE SCALE GENOMIC DNA]</scope>
    <source>
        <strain evidence="2 3">CdVSA20.1</strain>
    </source>
</reference>
<dbReference type="Proteomes" id="UP000786875">
    <property type="component" value="Unassembled WGS sequence"/>
</dbReference>
<dbReference type="Pfam" id="PF06643">
    <property type="entry name" value="DUF1158"/>
    <property type="match status" value="1"/>
</dbReference>
<dbReference type="EMBL" id="JABBFO010000007">
    <property type="protein sequence ID" value="MBT0727470.1"/>
    <property type="molecule type" value="Genomic_DNA"/>
</dbReference>
<keyword evidence="1" id="KW-0812">Transmembrane</keyword>
<protein>
    <submittedName>
        <fullName evidence="2">DUF1158 domain-containing protein</fullName>
    </submittedName>
</protein>
<organism evidence="2 3">
    <name type="scientific">Rosenbergiella australiborealis</name>
    <dbReference type="NCBI Taxonomy" id="1544696"/>
    <lineage>
        <taxon>Bacteria</taxon>
        <taxon>Pseudomonadati</taxon>
        <taxon>Pseudomonadota</taxon>
        <taxon>Gammaproteobacteria</taxon>
        <taxon>Enterobacterales</taxon>
        <taxon>Erwiniaceae</taxon>
        <taxon>Rosenbergiella</taxon>
    </lineage>
</organism>